<keyword evidence="6" id="KW-1185">Reference proteome</keyword>
<feature type="compositionally biased region" description="Low complexity" evidence="4">
    <location>
        <begin position="70"/>
        <end position="86"/>
    </location>
</feature>
<organism evidence="5 6">
    <name type="scientific">Zingiber officinale</name>
    <name type="common">Ginger</name>
    <name type="synonym">Amomum zingiber</name>
    <dbReference type="NCBI Taxonomy" id="94328"/>
    <lineage>
        <taxon>Eukaryota</taxon>
        <taxon>Viridiplantae</taxon>
        <taxon>Streptophyta</taxon>
        <taxon>Embryophyta</taxon>
        <taxon>Tracheophyta</taxon>
        <taxon>Spermatophyta</taxon>
        <taxon>Magnoliopsida</taxon>
        <taxon>Liliopsida</taxon>
        <taxon>Zingiberales</taxon>
        <taxon>Zingiberaceae</taxon>
        <taxon>Zingiber</taxon>
    </lineage>
</organism>
<dbReference type="AlphaFoldDB" id="A0A8J5HTK7"/>
<feature type="compositionally biased region" description="Basic and acidic residues" evidence="4">
    <location>
        <begin position="116"/>
        <end position="130"/>
    </location>
</feature>
<feature type="region of interest" description="Disordered" evidence="4">
    <location>
        <begin position="1"/>
        <end position="130"/>
    </location>
</feature>
<evidence type="ECO:0000313" key="6">
    <source>
        <dbReference type="Proteomes" id="UP000734854"/>
    </source>
</evidence>
<keyword evidence="1" id="KW-0678">Repressor</keyword>
<dbReference type="GO" id="GO:0003700">
    <property type="term" value="F:DNA-binding transcription factor activity"/>
    <property type="evidence" value="ECO:0007669"/>
    <property type="project" value="InterPro"/>
</dbReference>
<evidence type="ECO:0000256" key="3">
    <source>
        <dbReference type="ARBA" id="ARBA00023163"/>
    </source>
</evidence>
<keyword evidence="3" id="KW-0804">Transcription</keyword>
<dbReference type="EMBL" id="JACMSC010000001">
    <property type="protein sequence ID" value="KAG6535391.1"/>
    <property type="molecule type" value="Genomic_DNA"/>
</dbReference>
<dbReference type="Proteomes" id="UP000734854">
    <property type="component" value="Unassembled WGS sequence"/>
</dbReference>
<evidence type="ECO:0000256" key="1">
    <source>
        <dbReference type="ARBA" id="ARBA00022491"/>
    </source>
</evidence>
<evidence type="ECO:0000256" key="2">
    <source>
        <dbReference type="ARBA" id="ARBA00023015"/>
    </source>
</evidence>
<protein>
    <submittedName>
        <fullName evidence="5">Uncharacterized protein</fullName>
    </submittedName>
</protein>
<sequence>MEGGRSYLQRLSLGSGSRSSSSSRKGKKNSSNSSEKPKQPQRGLGVAQLEKIRLQDQMKEHMEDSRVEILRLSPSPSSSSNLGSSLYAVHPSAMDSTQKMRHDRRQSMGSITQNSDSKKQELDLELRLSL</sequence>
<gene>
    <name evidence="5" type="ORF">ZIOFF_000357</name>
</gene>
<dbReference type="PANTHER" id="PTHR33388:SF18">
    <property type="entry name" value="PROTEIN SPEAR1"/>
    <property type="match status" value="1"/>
</dbReference>
<keyword evidence="2" id="KW-0805">Transcription regulation</keyword>
<dbReference type="PANTHER" id="PTHR33388">
    <property type="entry name" value="OS01G0212500 PROTEIN"/>
    <property type="match status" value="1"/>
</dbReference>
<dbReference type="InterPro" id="IPR040356">
    <property type="entry name" value="SPEAR"/>
</dbReference>
<name>A0A8J5HTK7_ZINOF</name>
<proteinExistence type="predicted"/>
<feature type="compositionally biased region" description="Low complexity" evidence="4">
    <location>
        <begin position="10"/>
        <end position="34"/>
    </location>
</feature>
<comment type="caution">
    <text evidence="5">The sequence shown here is derived from an EMBL/GenBank/DDBJ whole genome shotgun (WGS) entry which is preliminary data.</text>
</comment>
<accession>A0A8J5HTK7</accession>
<feature type="compositionally biased region" description="Basic and acidic residues" evidence="4">
    <location>
        <begin position="50"/>
        <end position="69"/>
    </location>
</feature>
<evidence type="ECO:0000256" key="4">
    <source>
        <dbReference type="SAM" id="MobiDB-lite"/>
    </source>
</evidence>
<evidence type="ECO:0000313" key="5">
    <source>
        <dbReference type="EMBL" id="KAG6535391.1"/>
    </source>
</evidence>
<reference evidence="5 6" key="1">
    <citation type="submission" date="2020-08" db="EMBL/GenBank/DDBJ databases">
        <title>Plant Genome Project.</title>
        <authorList>
            <person name="Zhang R.-G."/>
        </authorList>
    </citation>
    <scope>NUCLEOTIDE SEQUENCE [LARGE SCALE GENOMIC DNA]</scope>
    <source>
        <tissue evidence="5">Rhizome</tissue>
    </source>
</reference>